<feature type="region of interest" description="Disordered" evidence="2">
    <location>
        <begin position="448"/>
        <end position="484"/>
    </location>
</feature>
<reference evidence="3 4" key="1">
    <citation type="submission" date="2023-10" db="EMBL/GenBank/DDBJ databases">
        <authorList>
            <person name="Maclean D."/>
            <person name="Macfadyen A."/>
        </authorList>
    </citation>
    <scope>NUCLEOTIDE SEQUENCE [LARGE SCALE GENOMIC DNA]</scope>
</reference>
<dbReference type="InterPro" id="IPR038929">
    <property type="entry name" value="CCDC13"/>
</dbReference>
<feature type="region of interest" description="Disordered" evidence="2">
    <location>
        <begin position="283"/>
        <end position="302"/>
    </location>
</feature>
<accession>A0AAV1HYJ7</accession>
<keyword evidence="1" id="KW-0175">Coiled coil</keyword>
<feature type="region of interest" description="Disordered" evidence="2">
    <location>
        <begin position="1"/>
        <end position="20"/>
    </location>
</feature>
<evidence type="ECO:0000313" key="3">
    <source>
        <dbReference type="EMBL" id="CAK0761807.1"/>
    </source>
</evidence>
<keyword evidence="4" id="KW-1185">Reference proteome</keyword>
<dbReference type="PANTHER" id="PTHR31935:SF1">
    <property type="entry name" value="COILED-COIL DOMAIN-CONTAINING PROTEIN 13"/>
    <property type="match status" value="1"/>
</dbReference>
<organism evidence="3 4">
    <name type="scientific">Coccomyxa viridis</name>
    <dbReference type="NCBI Taxonomy" id="1274662"/>
    <lineage>
        <taxon>Eukaryota</taxon>
        <taxon>Viridiplantae</taxon>
        <taxon>Chlorophyta</taxon>
        <taxon>core chlorophytes</taxon>
        <taxon>Trebouxiophyceae</taxon>
        <taxon>Trebouxiophyceae incertae sedis</taxon>
        <taxon>Coccomyxaceae</taxon>
        <taxon>Coccomyxa</taxon>
    </lineage>
</organism>
<dbReference type="PANTHER" id="PTHR31935">
    <property type="entry name" value="COILED-COIL DOMAIN-CONTAINING PROTEIN 13"/>
    <property type="match status" value="1"/>
</dbReference>
<feature type="coiled-coil region" evidence="1">
    <location>
        <begin position="146"/>
        <end position="201"/>
    </location>
</feature>
<protein>
    <submittedName>
        <fullName evidence="3">Uncharacterized protein</fullName>
    </submittedName>
</protein>
<evidence type="ECO:0000256" key="2">
    <source>
        <dbReference type="SAM" id="MobiDB-lite"/>
    </source>
</evidence>
<feature type="compositionally biased region" description="Polar residues" evidence="2">
    <location>
        <begin position="412"/>
        <end position="429"/>
    </location>
</feature>
<evidence type="ECO:0000313" key="4">
    <source>
        <dbReference type="Proteomes" id="UP001314263"/>
    </source>
</evidence>
<feature type="coiled-coil region" evidence="1">
    <location>
        <begin position="30"/>
        <end position="57"/>
    </location>
</feature>
<dbReference type="AlphaFoldDB" id="A0AAV1HYJ7"/>
<dbReference type="EMBL" id="CAUYUE010000004">
    <property type="protein sequence ID" value="CAK0761807.1"/>
    <property type="molecule type" value="Genomic_DNA"/>
</dbReference>
<feature type="region of interest" description="Disordered" evidence="2">
    <location>
        <begin position="350"/>
        <end position="429"/>
    </location>
</feature>
<feature type="compositionally biased region" description="Basic and acidic residues" evidence="2">
    <location>
        <begin position="457"/>
        <end position="466"/>
    </location>
</feature>
<dbReference type="Proteomes" id="UP001314263">
    <property type="component" value="Unassembled WGS sequence"/>
</dbReference>
<comment type="caution">
    <text evidence="3">The sequence shown here is derived from an EMBL/GenBank/DDBJ whole genome shotgun (WGS) entry which is preliminary data.</text>
</comment>
<gene>
    <name evidence="3" type="ORF">CVIRNUC_002895</name>
</gene>
<feature type="compositionally biased region" description="Low complexity" evidence="2">
    <location>
        <begin position="369"/>
        <end position="378"/>
    </location>
</feature>
<name>A0AAV1HYJ7_9CHLO</name>
<proteinExistence type="predicted"/>
<evidence type="ECO:0000256" key="1">
    <source>
        <dbReference type="SAM" id="Coils"/>
    </source>
</evidence>
<sequence length="528" mass="56505">MQASPGGPQASAGPAHQTGVSTATQPFVMNDRAEQRFRQLEIKVGQLRAERARYERALRRELGGDVPLARALDEASDWRGRAQQISLLQERLLSLQESQAGLATIACNAALPSELLLVPFAIQGEAGKAQRSKHDMQHRDNLIRLRGDKQREIDRLRGQLEDCQAALADSQVKEQALGSRKRMLEREVKGLRQKVGLLLDKSATDDKLISALRAPLAQFAPAAKDSGYIGSLDPAPAHRSPQVSAVDVPEHAAFLGQDTQNSGHELSHIVPPLLLQRCNNEQGEGCSRAAPTADAEASEGGSPVHRVSFAISMDISTLSDISSNVEITPIPGPDTLPAAAHAQQMWAENNREDPTTAEDTCESTGTEQAAANVHQAAATDSPADHAHDTHSGTSQQDSAELEEGPKIHEQSVRSAQQDVSPNPSNSEQDSALAILPHVQSETLTGSTAAVEDGMSGPDDHEERANEAGEGTQEAAVGSPRTNALSTRTAVKEDAARLSMRRTIRGASVMETPRSLVAKSVVERIISEI</sequence>